<proteinExistence type="inferred from homology"/>
<reference evidence="10" key="1">
    <citation type="submission" date="2010-08" db="EMBL/GenBank/DDBJ databases">
        <title>Genome sequence of Parvularcula bermudensis HTCC2503.</title>
        <authorList>
            <person name="Kang D.-M."/>
            <person name="Oh H.-M."/>
            <person name="Cho J.-C."/>
        </authorList>
    </citation>
    <scope>NUCLEOTIDE SEQUENCE [LARGE SCALE GENOMIC DNA]</scope>
    <source>
        <strain evidence="10">ATCC BAA-594 / HTCC2503 / KCTC 12087</strain>
    </source>
</reference>
<evidence type="ECO:0000256" key="1">
    <source>
        <dbReference type="ARBA" id="ARBA00000847"/>
    </source>
</evidence>
<accession>E0TBU1</accession>
<comment type="cofactor">
    <cofactor evidence="2">
        <name>Mg(2+)</name>
        <dbReference type="ChEBI" id="CHEBI:18420"/>
    </cofactor>
</comment>
<dbReference type="GO" id="GO:0005829">
    <property type="term" value="C:cytosol"/>
    <property type="evidence" value="ECO:0007669"/>
    <property type="project" value="TreeGrafter"/>
</dbReference>
<evidence type="ECO:0000256" key="2">
    <source>
        <dbReference type="ARBA" id="ARBA00001946"/>
    </source>
</evidence>
<dbReference type="GO" id="GO:0016787">
    <property type="term" value="F:hydrolase activity"/>
    <property type="evidence" value="ECO:0007669"/>
    <property type="project" value="UniProtKB-KW"/>
</dbReference>
<dbReference type="AlphaFoldDB" id="E0TBU1"/>
<dbReference type="CDD" id="cd24161">
    <property type="entry name" value="NUDIX_ADPRase_Ndx2"/>
    <property type="match status" value="1"/>
</dbReference>
<dbReference type="HOGENOM" id="CLU_062658_5_2_5"/>
<comment type="similarity">
    <text evidence="3">Belongs to the Nudix hydrolase family. NudK subfamily.</text>
</comment>
<feature type="domain" description="Nudix hydrolase" evidence="8">
    <location>
        <begin position="44"/>
        <end position="172"/>
    </location>
</feature>
<reference evidence="9 10" key="2">
    <citation type="journal article" date="2011" name="J. Bacteriol.">
        <title>Complete genome sequence of strain HTCC2503T of Parvularcula bermudensis, the type species of the order "Parvularculales" in the class Alphaproteobacteria.</title>
        <authorList>
            <person name="Oh H.M."/>
            <person name="Kang I."/>
            <person name="Vergin K.L."/>
            <person name="Kang D."/>
            <person name="Rhee K.H."/>
            <person name="Giovannoni S.J."/>
            <person name="Cho J.C."/>
        </authorList>
    </citation>
    <scope>NUCLEOTIDE SEQUENCE [LARGE SCALE GENOMIC DNA]</scope>
    <source>
        <strain evidence="10">ATCC BAA-594 / HTCC2503 / KCTC 12087</strain>
    </source>
</reference>
<evidence type="ECO:0000256" key="6">
    <source>
        <dbReference type="ARBA" id="ARBA00032162"/>
    </source>
</evidence>
<evidence type="ECO:0000259" key="8">
    <source>
        <dbReference type="PROSITE" id="PS51462"/>
    </source>
</evidence>
<sequence length="202" mass="22341">MEEVNGPWRITARHTAYETPWIRIEHHDVVRPDGADSVYGVVRFKNLATGVLPLFADGTTILVGQHRFPFNTYSWELPEGGAPAGEAPHAAALRELEEEAGLVARHWTELGQVDLSNSVSDERAFFFLAWELGQGKTAPDPDEVLETKRVPLAEVIQMCLAGEIRDSLTHLMILTAVTKARLNRLPTPPQDLILAALDELSS</sequence>
<dbReference type="KEGG" id="pbr:PB2503_01777"/>
<comment type="catalytic activity">
    <reaction evidence="1">
        <text>GDP-alpha-D-mannose + H2O = alpha-D-mannose 1-phosphate + GMP + 2 H(+)</text>
        <dbReference type="Rhea" id="RHEA:27978"/>
        <dbReference type="ChEBI" id="CHEBI:15377"/>
        <dbReference type="ChEBI" id="CHEBI:15378"/>
        <dbReference type="ChEBI" id="CHEBI:57527"/>
        <dbReference type="ChEBI" id="CHEBI:58115"/>
        <dbReference type="ChEBI" id="CHEBI:58409"/>
    </reaction>
</comment>
<organism evidence="9 10">
    <name type="scientific">Parvularcula bermudensis (strain ATCC BAA-594 / HTCC2503 / KCTC 12087)</name>
    <dbReference type="NCBI Taxonomy" id="314260"/>
    <lineage>
        <taxon>Bacteria</taxon>
        <taxon>Pseudomonadati</taxon>
        <taxon>Pseudomonadota</taxon>
        <taxon>Alphaproteobacteria</taxon>
        <taxon>Parvularculales</taxon>
        <taxon>Parvularculaceae</taxon>
        <taxon>Parvularcula</taxon>
    </lineage>
</organism>
<dbReference type="Proteomes" id="UP000001302">
    <property type="component" value="Chromosome"/>
</dbReference>
<dbReference type="STRING" id="314260.PB2503_01777"/>
<dbReference type="PANTHER" id="PTHR11839">
    <property type="entry name" value="UDP/ADP-SUGAR PYROPHOSPHATASE"/>
    <property type="match status" value="1"/>
</dbReference>
<evidence type="ECO:0000256" key="4">
    <source>
        <dbReference type="ARBA" id="ARBA00016377"/>
    </source>
</evidence>
<evidence type="ECO:0000313" key="10">
    <source>
        <dbReference type="Proteomes" id="UP000001302"/>
    </source>
</evidence>
<evidence type="ECO:0000313" key="9">
    <source>
        <dbReference type="EMBL" id="ADM08434.1"/>
    </source>
</evidence>
<dbReference type="PROSITE" id="PS51462">
    <property type="entry name" value="NUDIX"/>
    <property type="match status" value="1"/>
</dbReference>
<dbReference type="SUPFAM" id="SSF55811">
    <property type="entry name" value="Nudix"/>
    <property type="match status" value="1"/>
</dbReference>
<dbReference type="InterPro" id="IPR015797">
    <property type="entry name" value="NUDIX_hydrolase-like_dom_sf"/>
</dbReference>
<dbReference type="InterPro" id="IPR000086">
    <property type="entry name" value="NUDIX_hydrolase_dom"/>
</dbReference>
<protein>
    <recommendedName>
        <fullName evidence="4">GDP-mannose pyrophosphatase</fullName>
    </recommendedName>
    <alternativeName>
        <fullName evidence="6">GDP-mannose hydrolase</fullName>
    </alternativeName>
    <alternativeName>
        <fullName evidence="7">GDPMK</fullName>
    </alternativeName>
</protein>
<dbReference type="PANTHER" id="PTHR11839:SF18">
    <property type="entry name" value="NUDIX HYDROLASE DOMAIN-CONTAINING PROTEIN"/>
    <property type="match status" value="1"/>
</dbReference>
<keyword evidence="10" id="KW-1185">Reference proteome</keyword>
<dbReference type="InterPro" id="IPR020084">
    <property type="entry name" value="NUDIX_hydrolase_CS"/>
</dbReference>
<dbReference type="GO" id="GO:0019693">
    <property type="term" value="P:ribose phosphate metabolic process"/>
    <property type="evidence" value="ECO:0007669"/>
    <property type="project" value="TreeGrafter"/>
</dbReference>
<dbReference type="Gene3D" id="3.90.79.10">
    <property type="entry name" value="Nucleoside Triphosphate Pyrophosphohydrolase"/>
    <property type="match status" value="1"/>
</dbReference>
<dbReference type="RefSeq" id="WP_013299408.1">
    <property type="nucleotide sequence ID" value="NC_014414.1"/>
</dbReference>
<evidence type="ECO:0000256" key="5">
    <source>
        <dbReference type="ARBA" id="ARBA00022801"/>
    </source>
</evidence>
<dbReference type="Pfam" id="PF00293">
    <property type="entry name" value="NUDIX"/>
    <property type="match status" value="1"/>
</dbReference>
<name>E0TBU1_PARBH</name>
<gene>
    <name evidence="9" type="ordered locus">PB2503_01777</name>
</gene>
<dbReference type="EMBL" id="CP002156">
    <property type="protein sequence ID" value="ADM08434.1"/>
    <property type="molecule type" value="Genomic_DNA"/>
</dbReference>
<dbReference type="GO" id="GO:0006753">
    <property type="term" value="P:nucleoside phosphate metabolic process"/>
    <property type="evidence" value="ECO:0007669"/>
    <property type="project" value="TreeGrafter"/>
</dbReference>
<dbReference type="PROSITE" id="PS00893">
    <property type="entry name" value="NUDIX_BOX"/>
    <property type="match status" value="1"/>
</dbReference>
<dbReference type="eggNOG" id="COG0494">
    <property type="taxonomic scope" value="Bacteria"/>
</dbReference>
<keyword evidence="5" id="KW-0378">Hydrolase</keyword>
<evidence type="ECO:0000256" key="7">
    <source>
        <dbReference type="ARBA" id="ARBA00032272"/>
    </source>
</evidence>
<evidence type="ECO:0000256" key="3">
    <source>
        <dbReference type="ARBA" id="ARBA00007275"/>
    </source>
</evidence>